<evidence type="ECO:0000256" key="1">
    <source>
        <dbReference type="ARBA" id="ARBA00022737"/>
    </source>
</evidence>
<evidence type="ECO:0000256" key="2">
    <source>
        <dbReference type="ARBA" id="ARBA00023043"/>
    </source>
</evidence>
<keyword evidence="5" id="KW-1185">Reference proteome</keyword>
<evidence type="ECO:0000313" key="4">
    <source>
        <dbReference type="EMBL" id="KAA8492209.1"/>
    </source>
</evidence>
<dbReference type="Proteomes" id="UP000324585">
    <property type="component" value="Unassembled WGS sequence"/>
</dbReference>
<protein>
    <submittedName>
        <fullName evidence="4">Ankyrin repeat domain-containing protein 50</fullName>
    </submittedName>
</protein>
<feature type="repeat" description="ANK" evidence="3">
    <location>
        <begin position="116"/>
        <end position="148"/>
    </location>
</feature>
<dbReference type="Gene3D" id="1.25.40.20">
    <property type="entry name" value="Ankyrin repeat-containing domain"/>
    <property type="match status" value="3"/>
</dbReference>
<keyword evidence="2 3" id="KW-0040">ANK repeat</keyword>
<dbReference type="InterPro" id="IPR002110">
    <property type="entry name" value="Ankyrin_rpt"/>
</dbReference>
<dbReference type="InterPro" id="IPR036770">
    <property type="entry name" value="Ankyrin_rpt-contain_sf"/>
</dbReference>
<accession>A0A5J4YL56</accession>
<proteinExistence type="predicted"/>
<dbReference type="EMBL" id="VRMN01000010">
    <property type="protein sequence ID" value="KAA8492209.1"/>
    <property type="molecule type" value="Genomic_DNA"/>
</dbReference>
<feature type="repeat" description="ANK" evidence="3">
    <location>
        <begin position="150"/>
        <end position="182"/>
    </location>
</feature>
<sequence>MRTSEELGNLLVRAAYGPDGANEIRLLAQCVADGEAGGDVGRFLNGSEGYGGESLRAAARTGNVACVDILLGLGVPVDAADCDERTALMEAIQSREEACVRRLVQHGAQLEQRDEDGRTALMAAVSFGFEAGVRVLLFYGANPNATRAEDGRTPLIMAAARRLEGCLQLLLAHGAHVNAVSKRGESALYALVENGMYFASEDVEARQQTVRLVQLLLKHGASVDCEDISGIVPLDLCVSDGLLVASPDMELFSLLVRSGADLNRHAHRTQTPMAALMRIASARSSAFIDVEIVLVVYGCSIGHALKTCLLLELRQS</sequence>
<gene>
    <name evidence="4" type="ORF">FVE85_3647</name>
</gene>
<organism evidence="4 5">
    <name type="scientific">Porphyridium purpureum</name>
    <name type="common">Red alga</name>
    <name type="synonym">Porphyridium cruentum</name>
    <dbReference type="NCBI Taxonomy" id="35688"/>
    <lineage>
        <taxon>Eukaryota</taxon>
        <taxon>Rhodophyta</taxon>
        <taxon>Bangiophyceae</taxon>
        <taxon>Porphyridiales</taxon>
        <taxon>Porphyridiaceae</taxon>
        <taxon>Porphyridium</taxon>
    </lineage>
</organism>
<dbReference type="OrthoDB" id="1757at2759"/>
<dbReference type="PROSITE" id="PS50088">
    <property type="entry name" value="ANK_REPEAT"/>
    <property type="match status" value="3"/>
</dbReference>
<dbReference type="SMART" id="SM00248">
    <property type="entry name" value="ANK"/>
    <property type="match status" value="6"/>
</dbReference>
<dbReference type="PROSITE" id="PS50297">
    <property type="entry name" value="ANK_REP_REGION"/>
    <property type="match status" value="2"/>
</dbReference>
<dbReference type="PANTHER" id="PTHR24171">
    <property type="entry name" value="ANKYRIN REPEAT DOMAIN-CONTAINING PROTEIN 39-RELATED"/>
    <property type="match status" value="1"/>
</dbReference>
<dbReference type="SUPFAM" id="SSF48403">
    <property type="entry name" value="Ankyrin repeat"/>
    <property type="match status" value="1"/>
</dbReference>
<comment type="caution">
    <text evidence="4">The sequence shown here is derived from an EMBL/GenBank/DDBJ whole genome shotgun (WGS) entry which is preliminary data.</text>
</comment>
<dbReference type="Pfam" id="PF00023">
    <property type="entry name" value="Ank"/>
    <property type="match status" value="1"/>
</dbReference>
<dbReference type="AlphaFoldDB" id="A0A5J4YL56"/>
<keyword evidence="1" id="KW-0677">Repeat</keyword>
<name>A0A5J4YL56_PORPP</name>
<reference evidence="5" key="1">
    <citation type="journal article" date="2019" name="Nat. Commun.">
        <title>Expansion of phycobilisome linker gene families in mesophilic red algae.</title>
        <authorList>
            <person name="Lee J."/>
            <person name="Kim D."/>
            <person name="Bhattacharya D."/>
            <person name="Yoon H.S."/>
        </authorList>
    </citation>
    <scope>NUCLEOTIDE SEQUENCE [LARGE SCALE GENOMIC DNA]</scope>
    <source>
        <strain evidence="5">CCMP 1328</strain>
    </source>
</reference>
<evidence type="ECO:0000313" key="5">
    <source>
        <dbReference type="Proteomes" id="UP000324585"/>
    </source>
</evidence>
<evidence type="ECO:0000256" key="3">
    <source>
        <dbReference type="PROSITE-ProRule" id="PRU00023"/>
    </source>
</evidence>
<dbReference type="PANTHER" id="PTHR24171:SF10">
    <property type="entry name" value="ANKYRIN REPEAT DOMAIN-CONTAINING PROTEIN 29-LIKE"/>
    <property type="match status" value="1"/>
</dbReference>
<dbReference type="OMA" id="NCEIMEL"/>
<dbReference type="Pfam" id="PF12796">
    <property type="entry name" value="Ank_2"/>
    <property type="match status" value="1"/>
</dbReference>
<feature type="repeat" description="ANK" evidence="3">
    <location>
        <begin position="83"/>
        <end position="115"/>
    </location>
</feature>